<organism evidence="2 3">
    <name type="scientific">Polyangium mundeleinium</name>
    <dbReference type="NCBI Taxonomy" id="2995306"/>
    <lineage>
        <taxon>Bacteria</taxon>
        <taxon>Pseudomonadati</taxon>
        <taxon>Myxococcota</taxon>
        <taxon>Polyangia</taxon>
        <taxon>Polyangiales</taxon>
        <taxon>Polyangiaceae</taxon>
        <taxon>Polyangium</taxon>
    </lineage>
</organism>
<evidence type="ECO:0008006" key="4">
    <source>
        <dbReference type="Google" id="ProtNLM"/>
    </source>
</evidence>
<keyword evidence="3" id="KW-1185">Reference proteome</keyword>
<dbReference type="Gene3D" id="3.30.450.40">
    <property type="match status" value="1"/>
</dbReference>
<feature type="region of interest" description="Disordered" evidence="1">
    <location>
        <begin position="343"/>
        <end position="364"/>
    </location>
</feature>
<reference evidence="2 3" key="1">
    <citation type="submission" date="2022-11" db="EMBL/GenBank/DDBJ databases">
        <title>Minimal conservation of predation-associated metabolite biosynthetic gene clusters underscores biosynthetic potential of Myxococcota including descriptions for ten novel species: Archangium lansinium sp. nov., Myxococcus landrumus sp. nov., Nannocystis bai.</title>
        <authorList>
            <person name="Ahearne A."/>
            <person name="Stevens C."/>
            <person name="Dowd S."/>
        </authorList>
    </citation>
    <scope>NUCLEOTIDE SEQUENCE [LARGE SCALE GENOMIC DNA]</scope>
    <source>
        <strain evidence="2 3">RJM3</strain>
    </source>
</reference>
<evidence type="ECO:0000313" key="3">
    <source>
        <dbReference type="Proteomes" id="UP001221411"/>
    </source>
</evidence>
<dbReference type="EMBL" id="JAQNDO010000001">
    <property type="protein sequence ID" value="MDC0742835.1"/>
    <property type="molecule type" value="Genomic_DNA"/>
</dbReference>
<dbReference type="Proteomes" id="UP001221411">
    <property type="component" value="Unassembled WGS sequence"/>
</dbReference>
<dbReference type="RefSeq" id="WP_271918206.1">
    <property type="nucleotide sequence ID" value="NZ_JAQNDO010000001.1"/>
</dbReference>
<protein>
    <recommendedName>
        <fullName evidence="4">GAF domain-containing protein</fullName>
    </recommendedName>
</protein>
<dbReference type="InterPro" id="IPR029016">
    <property type="entry name" value="GAF-like_dom_sf"/>
</dbReference>
<gene>
    <name evidence="2" type="ORF">POL67_15910</name>
</gene>
<evidence type="ECO:0000313" key="2">
    <source>
        <dbReference type="EMBL" id="MDC0742835.1"/>
    </source>
</evidence>
<feature type="compositionally biased region" description="Basic and acidic residues" evidence="1">
    <location>
        <begin position="353"/>
        <end position="364"/>
    </location>
</feature>
<sequence>MLGDTRAVVLDVLGDEQTIHGPERVPGPGALLDEAACGANGIGTALADGQYVELVGPEHFIEGFHPFTCQGMPLRDGTGVFAGVLSVSVRRPEVGHRLREIMLCAGHAIEMELLAARLEGDLRRVLTQGPAPEAIERLLGDVLEAQAAVRVRLELAAEQLSRSRLTHARELLALASRVLERFRRHAALWRGLALDDEPSAPRRLELDVMVRELLEVLEVEASVRRVEIVLRDIEPIEVEADPRTLSRGLFRCLLGAIQAARGGALHVKLLRTPGNRAELQVVLAPGAGTTREKPAPMRFVVGMTLVDDVGLRVGGEVVKRLYIERGVVEAQQGTRQVLVRGLLNNAETTRPGEPTKRQRERSDDVVACPRGSIHFGPARVRRERSASKHAGSLARRGRLRLHAAQWQTPRTRYAG</sequence>
<comment type="caution">
    <text evidence="2">The sequence shown here is derived from an EMBL/GenBank/DDBJ whole genome shotgun (WGS) entry which is preliminary data.</text>
</comment>
<evidence type="ECO:0000256" key="1">
    <source>
        <dbReference type="SAM" id="MobiDB-lite"/>
    </source>
</evidence>
<proteinExistence type="predicted"/>
<accession>A0ABT5ELW2</accession>
<name>A0ABT5ELW2_9BACT</name>